<dbReference type="PROSITE" id="PS51549">
    <property type="entry name" value="DM13"/>
    <property type="match status" value="1"/>
</dbReference>
<feature type="non-terminal residue" evidence="3">
    <location>
        <position position="439"/>
    </location>
</feature>
<dbReference type="PANTHER" id="PTHR24036">
    <property type="entry name" value="SKELETOR-RELATED"/>
    <property type="match status" value="1"/>
</dbReference>
<dbReference type="Pfam" id="PF10517">
    <property type="entry name" value="DM13"/>
    <property type="match status" value="1"/>
</dbReference>
<dbReference type="AlphaFoldDB" id="A0A0D8XQ44"/>
<feature type="domain" description="DM13" evidence="2">
    <location>
        <begin position="321"/>
        <end position="429"/>
    </location>
</feature>
<dbReference type="InterPro" id="IPR052126">
    <property type="entry name" value="Spindle_Org/Thrombomodulin"/>
</dbReference>
<dbReference type="InterPro" id="IPR019545">
    <property type="entry name" value="DM13_domain"/>
</dbReference>
<name>A0A0D8XQ44_DICVI</name>
<dbReference type="OrthoDB" id="2448405at2759"/>
<evidence type="ECO:0000259" key="2">
    <source>
        <dbReference type="PROSITE" id="PS51549"/>
    </source>
</evidence>
<proteinExistence type="predicted"/>
<evidence type="ECO:0000256" key="1">
    <source>
        <dbReference type="ARBA" id="ARBA00022737"/>
    </source>
</evidence>
<organism evidence="3 4">
    <name type="scientific">Dictyocaulus viviparus</name>
    <name type="common">Bovine lungworm</name>
    <dbReference type="NCBI Taxonomy" id="29172"/>
    <lineage>
        <taxon>Eukaryota</taxon>
        <taxon>Metazoa</taxon>
        <taxon>Ecdysozoa</taxon>
        <taxon>Nematoda</taxon>
        <taxon>Chromadorea</taxon>
        <taxon>Rhabditida</taxon>
        <taxon>Rhabditina</taxon>
        <taxon>Rhabditomorpha</taxon>
        <taxon>Strongyloidea</taxon>
        <taxon>Metastrongylidae</taxon>
        <taxon>Dictyocaulus</taxon>
    </lineage>
</organism>
<keyword evidence="1" id="KW-0677">Repeat</keyword>
<accession>A0A0D8XQ44</accession>
<evidence type="ECO:0000313" key="3">
    <source>
        <dbReference type="EMBL" id="KJH44496.1"/>
    </source>
</evidence>
<keyword evidence="4" id="KW-1185">Reference proteome</keyword>
<reference evidence="3 4" key="1">
    <citation type="submission" date="2013-11" db="EMBL/GenBank/DDBJ databases">
        <title>Draft genome of the bovine lungworm Dictyocaulus viviparus.</title>
        <authorList>
            <person name="Mitreva M."/>
        </authorList>
    </citation>
    <scope>NUCLEOTIDE SEQUENCE [LARGE SCALE GENOMIC DNA]</scope>
    <source>
        <strain evidence="3 4">HannoverDv2000</strain>
    </source>
</reference>
<reference evidence="4" key="2">
    <citation type="journal article" date="2016" name="Sci. Rep.">
        <title>Dictyocaulus viviparus genome, variome and transcriptome elucidate lungworm biology and support future intervention.</title>
        <authorList>
            <person name="McNulty S.N."/>
            <person name="Strube C."/>
            <person name="Rosa B.A."/>
            <person name="Martin J.C."/>
            <person name="Tyagi R."/>
            <person name="Choi Y.J."/>
            <person name="Wang Q."/>
            <person name="Hallsworth Pepin K."/>
            <person name="Zhang X."/>
            <person name="Ozersky P."/>
            <person name="Wilson R.K."/>
            <person name="Sternberg P.W."/>
            <person name="Gasser R.B."/>
            <person name="Mitreva M."/>
        </authorList>
    </citation>
    <scope>NUCLEOTIDE SEQUENCE [LARGE SCALE GENOMIC DNA]</scope>
    <source>
        <strain evidence="4">HannoverDv2000</strain>
    </source>
</reference>
<dbReference type="Proteomes" id="UP000053766">
    <property type="component" value="Unassembled WGS sequence"/>
</dbReference>
<gene>
    <name evidence="3" type="ORF">DICVIV_09478</name>
</gene>
<sequence length="439" mass="49064">MHITAAGLMPYYGVPLGSIEHTELGIRGNVFVSDDHTIVLDKFTHIPPKTGCTTMMIGPPRADDAKRVIGEGILLPYTQPNFSWEDIRRQRRRAKRRSDSLENDAIEERKVVFISLSFLTKSIGLMEPGVIGTTPPPGRLLTRSRLLSSPDESYEEIEYVEDVEETQANGGNINGVLPTLQDGEARRQQISTTPSSIISFPTLLTESSRLPVASTESLIVFNEQAETPLENTEDRLSVRTLSAHSSSDDIPSKNLQEVAVDLWDSSFLLPPANDEQVAFLLTNGARISDYTWMGLYDQCENKSVKLVSLIDVDPPREEEIGHLKGIDRNISSGAVRILNCNTILISEFHYQPVMKFPNTYFYVGVGNVTHTSQLRKARTIGYEYDDTLDEHKGDTVMIRLPPGIRTFDVDFLSIYNENEKKVYGYISLPSLLVPPCVDD</sequence>
<dbReference type="PANTHER" id="PTHR24036:SF5">
    <property type="entry name" value="THROMBOMODULIN"/>
    <property type="match status" value="1"/>
</dbReference>
<dbReference type="SMART" id="SM00686">
    <property type="entry name" value="DM13"/>
    <property type="match status" value="1"/>
</dbReference>
<dbReference type="EMBL" id="KN716468">
    <property type="protein sequence ID" value="KJH44496.1"/>
    <property type="molecule type" value="Genomic_DNA"/>
</dbReference>
<evidence type="ECO:0000313" key="4">
    <source>
        <dbReference type="Proteomes" id="UP000053766"/>
    </source>
</evidence>
<protein>
    <recommendedName>
        <fullName evidence="2">DM13 domain-containing protein</fullName>
    </recommendedName>
</protein>